<evidence type="ECO:0000256" key="6">
    <source>
        <dbReference type="ARBA" id="ARBA00023136"/>
    </source>
</evidence>
<evidence type="ECO:0000256" key="1">
    <source>
        <dbReference type="ARBA" id="ARBA00004651"/>
    </source>
</evidence>
<evidence type="ECO:0000256" key="4">
    <source>
        <dbReference type="ARBA" id="ARBA00022692"/>
    </source>
</evidence>
<evidence type="ECO:0000256" key="5">
    <source>
        <dbReference type="ARBA" id="ARBA00022989"/>
    </source>
</evidence>
<proteinExistence type="predicted"/>
<feature type="transmembrane region" description="Helical" evidence="7">
    <location>
        <begin position="140"/>
        <end position="161"/>
    </location>
</feature>
<reference evidence="9" key="1">
    <citation type="submission" date="2020-05" db="EMBL/GenBank/DDBJ databases">
        <authorList>
            <person name="Chiriac C."/>
            <person name="Salcher M."/>
            <person name="Ghai R."/>
            <person name="Kavagutti S V."/>
        </authorList>
    </citation>
    <scope>NUCLEOTIDE SEQUENCE</scope>
</reference>
<name>A0A6J6Q7J3_9ZZZZ</name>
<feature type="transmembrane region" description="Helical" evidence="7">
    <location>
        <begin position="46"/>
        <end position="65"/>
    </location>
</feature>
<feature type="transmembrane region" description="Helical" evidence="7">
    <location>
        <begin position="199"/>
        <end position="219"/>
    </location>
</feature>
<organism evidence="9">
    <name type="scientific">freshwater metagenome</name>
    <dbReference type="NCBI Taxonomy" id="449393"/>
    <lineage>
        <taxon>unclassified sequences</taxon>
        <taxon>metagenomes</taxon>
        <taxon>ecological metagenomes</taxon>
    </lineage>
</organism>
<accession>A0A6J6Q7J3</accession>
<dbReference type="PRINTS" id="PR01036">
    <property type="entry name" value="TCRTETB"/>
</dbReference>
<dbReference type="PANTHER" id="PTHR42718:SF46">
    <property type="entry name" value="BLR6921 PROTEIN"/>
    <property type="match status" value="1"/>
</dbReference>
<keyword evidence="6 7" id="KW-0472">Membrane</keyword>
<dbReference type="Gene3D" id="1.20.1720.10">
    <property type="entry name" value="Multidrug resistance protein D"/>
    <property type="match status" value="1"/>
</dbReference>
<feature type="transmembrane region" description="Helical" evidence="7">
    <location>
        <begin position="269"/>
        <end position="292"/>
    </location>
</feature>
<dbReference type="NCBIfam" id="TIGR00711">
    <property type="entry name" value="efflux_EmrB"/>
    <property type="match status" value="1"/>
</dbReference>
<feature type="transmembrane region" description="Helical" evidence="7">
    <location>
        <begin position="443"/>
        <end position="462"/>
    </location>
</feature>
<sequence length="478" mass="49647">MASHDHRRRWIALIVICAVQFMVVLDVSIVNVALPSIKTALNFSESNLQWVVSAYTLVAGGFLLLGGRIGDIMGRRLLFISGLVLFTAGSLMCGLAWTHGALITFRAVQGLGAALVAPSALSLITALFDEGSERNKALGILGAISGSGAAFGVLLGGVLTSAFSWEWIFFVNVPVGAAAVIATLLIIPESKGELGHRRFDVAGAVTITASLTLLVYAIVKASEYGWGSAKTLGMIAVAVAGHALFLLIEWKSKAPLMPLRIWLNRTLAGANIVGFMVGAAIFAMFFVLSLYMQQVLGFSALKAGVSYLACALSVIFAAALAGQLVTKVGVRNVLVAGTVITAIGLYYFTHVSENGSYWGDLFPGLVIAGVGLGFSFVPVTIAALSGVSNQDAGLASGLINTSQQIGGALGTAIVTTVYVSRSNTLVKHGDTVQVALTSGFQRAFMINLGFAIVGLIATLLVIKRVALAAEGAPTTPGI</sequence>
<evidence type="ECO:0000259" key="8">
    <source>
        <dbReference type="PROSITE" id="PS50850"/>
    </source>
</evidence>
<dbReference type="SUPFAM" id="SSF103473">
    <property type="entry name" value="MFS general substrate transporter"/>
    <property type="match status" value="1"/>
</dbReference>
<feature type="transmembrane region" description="Helical" evidence="7">
    <location>
        <begin position="332"/>
        <end position="349"/>
    </location>
</feature>
<feature type="transmembrane region" description="Helical" evidence="7">
    <location>
        <begin position="405"/>
        <end position="423"/>
    </location>
</feature>
<feature type="transmembrane region" description="Helical" evidence="7">
    <location>
        <begin position="103"/>
        <end position="128"/>
    </location>
</feature>
<dbReference type="InterPro" id="IPR036259">
    <property type="entry name" value="MFS_trans_sf"/>
</dbReference>
<dbReference type="Gene3D" id="1.20.1250.20">
    <property type="entry name" value="MFS general substrate transporter like domains"/>
    <property type="match status" value="1"/>
</dbReference>
<dbReference type="GO" id="GO:0005886">
    <property type="term" value="C:plasma membrane"/>
    <property type="evidence" value="ECO:0007669"/>
    <property type="project" value="UniProtKB-SubCell"/>
</dbReference>
<evidence type="ECO:0000313" key="9">
    <source>
        <dbReference type="EMBL" id="CAB4706746.1"/>
    </source>
</evidence>
<keyword evidence="3" id="KW-1003">Cell membrane</keyword>
<dbReference type="CDD" id="cd17321">
    <property type="entry name" value="MFS_MMR_MDR_like"/>
    <property type="match status" value="1"/>
</dbReference>
<keyword evidence="2" id="KW-0813">Transport</keyword>
<gene>
    <name evidence="9" type="ORF">UFOPK2399_01719</name>
</gene>
<dbReference type="InterPro" id="IPR011701">
    <property type="entry name" value="MFS"/>
</dbReference>
<feature type="transmembrane region" description="Helical" evidence="7">
    <location>
        <begin position="231"/>
        <end position="248"/>
    </location>
</feature>
<evidence type="ECO:0000256" key="7">
    <source>
        <dbReference type="SAM" id="Phobius"/>
    </source>
</evidence>
<feature type="domain" description="Major facilitator superfamily (MFS) profile" evidence="8">
    <location>
        <begin position="12"/>
        <end position="466"/>
    </location>
</feature>
<dbReference type="Pfam" id="PF07690">
    <property type="entry name" value="MFS_1"/>
    <property type="match status" value="1"/>
</dbReference>
<evidence type="ECO:0000256" key="2">
    <source>
        <dbReference type="ARBA" id="ARBA00022448"/>
    </source>
</evidence>
<comment type="subcellular location">
    <subcellularLocation>
        <location evidence="1">Cell membrane</location>
        <topology evidence="1">Multi-pass membrane protein</topology>
    </subcellularLocation>
</comment>
<keyword evidence="5 7" id="KW-1133">Transmembrane helix</keyword>
<keyword evidence="4 7" id="KW-0812">Transmembrane</keyword>
<feature type="transmembrane region" description="Helical" evidence="7">
    <location>
        <begin position="77"/>
        <end position="97"/>
    </location>
</feature>
<dbReference type="AlphaFoldDB" id="A0A6J6Q7J3"/>
<dbReference type="PANTHER" id="PTHR42718">
    <property type="entry name" value="MAJOR FACILITATOR SUPERFAMILY MULTIDRUG TRANSPORTER MFSC"/>
    <property type="match status" value="1"/>
</dbReference>
<dbReference type="EMBL" id="CAEZXP010000007">
    <property type="protein sequence ID" value="CAB4706746.1"/>
    <property type="molecule type" value="Genomic_DNA"/>
</dbReference>
<dbReference type="InterPro" id="IPR004638">
    <property type="entry name" value="EmrB-like"/>
</dbReference>
<feature type="transmembrane region" description="Helical" evidence="7">
    <location>
        <begin position="304"/>
        <end position="325"/>
    </location>
</feature>
<feature type="transmembrane region" description="Helical" evidence="7">
    <location>
        <begin position="167"/>
        <end position="187"/>
    </location>
</feature>
<dbReference type="PROSITE" id="PS50850">
    <property type="entry name" value="MFS"/>
    <property type="match status" value="1"/>
</dbReference>
<feature type="transmembrane region" description="Helical" evidence="7">
    <location>
        <begin position="361"/>
        <end position="384"/>
    </location>
</feature>
<feature type="transmembrane region" description="Helical" evidence="7">
    <location>
        <begin position="12"/>
        <end position="34"/>
    </location>
</feature>
<evidence type="ECO:0000256" key="3">
    <source>
        <dbReference type="ARBA" id="ARBA00022475"/>
    </source>
</evidence>
<dbReference type="InterPro" id="IPR020846">
    <property type="entry name" value="MFS_dom"/>
</dbReference>
<dbReference type="GO" id="GO:0022857">
    <property type="term" value="F:transmembrane transporter activity"/>
    <property type="evidence" value="ECO:0007669"/>
    <property type="project" value="InterPro"/>
</dbReference>
<protein>
    <submittedName>
        <fullName evidence="9">Unannotated protein</fullName>
    </submittedName>
</protein>